<reference evidence="1" key="1">
    <citation type="submission" date="2021-06" db="EMBL/GenBank/DDBJ databases">
        <authorList>
            <person name="Kallberg Y."/>
            <person name="Tangrot J."/>
            <person name="Rosling A."/>
        </authorList>
    </citation>
    <scope>NUCLEOTIDE SEQUENCE</scope>
    <source>
        <strain evidence="1">BR232B</strain>
    </source>
</reference>
<keyword evidence="2" id="KW-1185">Reference proteome</keyword>
<evidence type="ECO:0000313" key="2">
    <source>
        <dbReference type="Proteomes" id="UP000789739"/>
    </source>
</evidence>
<gene>
    <name evidence="1" type="ORF">PBRASI_LOCUS1866</name>
</gene>
<dbReference type="Proteomes" id="UP000789739">
    <property type="component" value="Unassembled WGS sequence"/>
</dbReference>
<accession>A0A9N8WGM7</accession>
<sequence length="156" mass="17805">MLHLLFDVLNLTLWPVDDATFRFDLPVNELEHHLPADYFREIQLPESHSIIKPSFEFHGDIQHHVLKILNPKKKVALKMDSTVAQDKFPGAELACTIMNTDESPENSKKEGGDIPFIIAIAVAHDIVSFNKLNRACQLTNEMENLHLQMEMAQSVY</sequence>
<dbReference type="AlphaFoldDB" id="A0A9N8WGM7"/>
<proteinExistence type="predicted"/>
<name>A0A9N8WGM7_9GLOM</name>
<organism evidence="1 2">
    <name type="scientific">Paraglomus brasilianum</name>
    <dbReference type="NCBI Taxonomy" id="144538"/>
    <lineage>
        <taxon>Eukaryota</taxon>
        <taxon>Fungi</taxon>
        <taxon>Fungi incertae sedis</taxon>
        <taxon>Mucoromycota</taxon>
        <taxon>Glomeromycotina</taxon>
        <taxon>Glomeromycetes</taxon>
        <taxon>Paraglomerales</taxon>
        <taxon>Paraglomeraceae</taxon>
        <taxon>Paraglomus</taxon>
    </lineage>
</organism>
<protein>
    <submittedName>
        <fullName evidence="1">597_t:CDS:1</fullName>
    </submittedName>
</protein>
<comment type="caution">
    <text evidence="1">The sequence shown here is derived from an EMBL/GenBank/DDBJ whole genome shotgun (WGS) entry which is preliminary data.</text>
</comment>
<dbReference type="EMBL" id="CAJVPI010000132">
    <property type="protein sequence ID" value="CAG8486614.1"/>
    <property type="molecule type" value="Genomic_DNA"/>
</dbReference>
<evidence type="ECO:0000313" key="1">
    <source>
        <dbReference type="EMBL" id="CAG8486614.1"/>
    </source>
</evidence>